<dbReference type="Proteomes" id="UP000009282">
    <property type="component" value="Chromosome"/>
</dbReference>
<dbReference type="InterPro" id="IPR001466">
    <property type="entry name" value="Beta-lactam-related"/>
</dbReference>
<dbReference type="InterPro" id="IPR012338">
    <property type="entry name" value="Beta-lactam/transpept-like"/>
</dbReference>
<evidence type="ECO:0000313" key="3">
    <source>
        <dbReference type="Proteomes" id="UP000009282"/>
    </source>
</evidence>
<feature type="domain" description="Beta-lactamase-related" evidence="1">
    <location>
        <begin position="20"/>
        <end position="370"/>
    </location>
</feature>
<protein>
    <submittedName>
        <fullName evidence="2">Putative esterase</fullName>
    </submittedName>
</protein>
<dbReference type="OrthoDB" id="5705574at2"/>
<reference evidence="2 3" key="1">
    <citation type="journal article" date="2011" name="J. Bacteriol.">
        <title>Complete genome sequence of seawater bacterium Glaciecola nitratireducens FR1064T.</title>
        <authorList>
            <person name="Bian F."/>
            <person name="Qin Q.L."/>
            <person name="Xie B.B."/>
            <person name="Shu Y.L."/>
            <person name="Zhang X.Y."/>
            <person name="Yu Y."/>
            <person name="Chen B."/>
            <person name="Chen X.L."/>
            <person name="Zhou B.C."/>
            <person name="Zhang Y.Z."/>
        </authorList>
    </citation>
    <scope>NUCLEOTIDE SEQUENCE [LARGE SCALE GENOMIC DNA]</scope>
    <source>
        <strain evidence="3">JCM 12485 / KCTC 12276 / FR1064</strain>
    </source>
</reference>
<name>G4QEZ6_GLANF</name>
<dbReference type="PANTHER" id="PTHR43319">
    <property type="entry name" value="BETA-LACTAMASE-RELATED"/>
    <property type="match status" value="1"/>
</dbReference>
<dbReference type="STRING" id="1085623.GNIT_0105"/>
<dbReference type="EMBL" id="CP003060">
    <property type="protein sequence ID" value="AEP28259.1"/>
    <property type="molecule type" value="Genomic_DNA"/>
</dbReference>
<dbReference type="AlphaFoldDB" id="G4QEZ6"/>
<dbReference type="KEGG" id="gni:GNIT_0105"/>
<keyword evidence="3" id="KW-1185">Reference proteome</keyword>
<dbReference type="PANTHER" id="PTHR43319:SF3">
    <property type="entry name" value="BETA-LACTAMASE-RELATED DOMAIN-CONTAINING PROTEIN"/>
    <property type="match status" value="1"/>
</dbReference>
<dbReference type="SUPFAM" id="SSF56601">
    <property type="entry name" value="beta-lactamase/transpeptidase-like"/>
    <property type="match status" value="1"/>
</dbReference>
<accession>G4QEZ6</accession>
<sequence>MPTSVNGQCNPKFAELQSEFERNFSERGESGASVCLSVNGETLVDLWGGVANRETGEPWEQDTVSIVFSCTKAATALCAHILIDRGLLDANALVTDYWPEYGKHGKENTTVAMMLNHESGLPAFREPIKPGGFYDWDYMISRLEEEEPFWEPGTRNGYHMVSFGWTVGELVRRVSGKSLGTFFADEVAGPTSADFWIGIPDNFDRTIAPMIPYVPKPDDLILDFGLKLMTEPTSVQALSYFNTGGWKPDDPEAYRAEIGGAGGISNARGQVAMYEPLAKNDGSLVSPERLKSMSMVSTATQKDFTLLQPTRFGPGFMKSVDNRNLRNAANRHSVILGDQAFGHVGAGGSIGFADPECGLAFSYTMTQMGNGILLNDRGQSLIDAAYRALGYKNNDSGVWIK</sequence>
<organism evidence="2 3">
    <name type="scientific">Glaciecola nitratireducens (strain JCM 12485 / KCTC 12276 / FR1064)</name>
    <dbReference type="NCBI Taxonomy" id="1085623"/>
    <lineage>
        <taxon>Bacteria</taxon>
        <taxon>Pseudomonadati</taxon>
        <taxon>Pseudomonadota</taxon>
        <taxon>Gammaproteobacteria</taxon>
        <taxon>Alteromonadales</taxon>
        <taxon>Alteromonadaceae</taxon>
        <taxon>Brumicola</taxon>
    </lineage>
</organism>
<dbReference type="Gene3D" id="3.40.710.10">
    <property type="entry name" value="DD-peptidase/beta-lactamase superfamily"/>
    <property type="match status" value="1"/>
</dbReference>
<dbReference type="Pfam" id="PF00144">
    <property type="entry name" value="Beta-lactamase"/>
    <property type="match status" value="1"/>
</dbReference>
<evidence type="ECO:0000259" key="1">
    <source>
        <dbReference type="Pfam" id="PF00144"/>
    </source>
</evidence>
<gene>
    <name evidence="2" type="ordered locus">GNIT_0105</name>
</gene>
<dbReference type="eggNOG" id="COG1680">
    <property type="taxonomic scope" value="Bacteria"/>
</dbReference>
<dbReference type="InterPro" id="IPR052907">
    <property type="entry name" value="Beta-lactamase/esterase"/>
</dbReference>
<dbReference type="HOGENOM" id="CLU_035614_3_0_6"/>
<evidence type="ECO:0000313" key="2">
    <source>
        <dbReference type="EMBL" id="AEP28259.1"/>
    </source>
</evidence>
<proteinExistence type="predicted"/>
<dbReference type="RefSeq" id="WP_014107138.1">
    <property type="nucleotide sequence ID" value="NC_016041.1"/>
</dbReference>